<dbReference type="STRING" id="413071.G9MXG6"/>
<dbReference type="SMART" id="SM00355">
    <property type="entry name" value="ZnF_C2H2"/>
    <property type="match status" value="2"/>
</dbReference>
<feature type="domain" description="C2H2-type" evidence="1">
    <location>
        <begin position="367"/>
        <end position="392"/>
    </location>
</feature>
<dbReference type="Proteomes" id="UP000007115">
    <property type="component" value="Unassembled WGS sequence"/>
</dbReference>
<dbReference type="VEuPathDB" id="FungiDB:TRIVIDRAFT_223558"/>
<dbReference type="InterPro" id="IPR013087">
    <property type="entry name" value="Znf_C2H2_type"/>
</dbReference>
<dbReference type="eggNOG" id="ENOG502SJT8">
    <property type="taxonomic scope" value="Eukaryota"/>
</dbReference>
<dbReference type="GeneID" id="25791779"/>
<protein>
    <recommendedName>
        <fullName evidence="1">C2H2-type domain-containing protein</fullName>
    </recommendedName>
</protein>
<accession>G9MXG6</accession>
<dbReference type="PANTHER" id="PTHR35391">
    <property type="entry name" value="C2H2-TYPE DOMAIN-CONTAINING PROTEIN-RELATED"/>
    <property type="match status" value="1"/>
</dbReference>
<organism evidence="2 3">
    <name type="scientific">Hypocrea virens (strain Gv29-8 / FGSC 10586)</name>
    <name type="common">Gliocladium virens</name>
    <name type="synonym">Trichoderma virens</name>
    <dbReference type="NCBI Taxonomy" id="413071"/>
    <lineage>
        <taxon>Eukaryota</taxon>
        <taxon>Fungi</taxon>
        <taxon>Dikarya</taxon>
        <taxon>Ascomycota</taxon>
        <taxon>Pezizomycotina</taxon>
        <taxon>Sordariomycetes</taxon>
        <taxon>Hypocreomycetidae</taxon>
        <taxon>Hypocreales</taxon>
        <taxon>Hypocreaceae</taxon>
        <taxon>Trichoderma</taxon>
    </lineage>
</organism>
<evidence type="ECO:0000313" key="2">
    <source>
        <dbReference type="EMBL" id="EHK20864.1"/>
    </source>
</evidence>
<evidence type="ECO:0000259" key="1">
    <source>
        <dbReference type="SMART" id="SM00355"/>
    </source>
</evidence>
<dbReference type="InterPro" id="IPR058925">
    <property type="entry name" value="zf-C2H2_AcuF"/>
</dbReference>
<comment type="caution">
    <text evidence="2">The sequence shown here is derived from an EMBL/GenBank/DDBJ whole genome shotgun (WGS) entry which is preliminary data.</text>
</comment>
<dbReference type="HOGENOM" id="CLU_416220_0_0_1"/>
<keyword evidence="3" id="KW-1185">Reference proteome</keyword>
<feature type="domain" description="C2H2-type" evidence="1">
    <location>
        <begin position="335"/>
        <end position="362"/>
    </location>
</feature>
<gene>
    <name evidence="2" type="ORF">TRIVIDRAFT_223558</name>
</gene>
<reference evidence="2 3" key="1">
    <citation type="journal article" date="2011" name="Genome Biol.">
        <title>Comparative genome sequence analysis underscores mycoparasitism as the ancestral life style of Trichoderma.</title>
        <authorList>
            <person name="Kubicek C.P."/>
            <person name="Herrera-Estrella A."/>
            <person name="Seidl-Seiboth V."/>
            <person name="Martinez D.A."/>
            <person name="Druzhinina I.S."/>
            <person name="Thon M."/>
            <person name="Zeilinger S."/>
            <person name="Casas-Flores S."/>
            <person name="Horwitz B.A."/>
            <person name="Mukherjee P.K."/>
            <person name="Mukherjee M."/>
            <person name="Kredics L."/>
            <person name="Alcaraz L.D."/>
            <person name="Aerts A."/>
            <person name="Antal Z."/>
            <person name="Atanasova L."/>
            <person name="Cervantes-Badillo M.G."/>
            <person name="Challacombe J."/>
            <person name="Chertkov O."/>
            <person name="McCluskey K."/>
            <person name="Coulpier F."/>
            <person name="Deshpande N."/>
            <person name="von Doehren H."/>
            <person name="Ebbole D.J."/>
            <person name="Esquivel-Naranjo E.U."/>
            <person name="Fekete E."/>
            <person name="Flipphi M."/>
            <person name="Glaser F."/>
            <person name="Gomez-Rodriguez E.Y."/>
            <person name="Gruber S."/>
            <person name="Han C."/>
            <person name="Henrissat B."/>
            <person name="Hermosa R."/>
            <person name="Hernandez-Onate M."/>
            <person name="Karaffa L."/>
            <person name="Kosti I."/>
            <person name="Le Crom S."/>
            <person name="Lindquist E."/>
            <person name="Lucas S."/>
            <person name="Luebeck M."/>
            <person name="Luebeck P.S."/>
            <person name="Margeot A."/>
            <person name="Metz B."/>
            <person name="Misra M."/>
            <person name="Nevalainen H."/>
            <person name="Omann M."/>
            <person name="Packer N."/>
            <person name="Perrone G."/>
            <person name="Uresti-Rivera E.E."/>
            <person name="Salamov A."/>
            <person name="Schmoll M."/>
            <person name="Seiboth B."/>
            <person name="Shapiro H."/>
            <person name="Sukno S."/>
            <person name="Tamayo-Ramos J.A."/>
            <person name="Tisch D."/>
            <person name="Wiest A."/>
            <person name="Wilkinson H.H."/>
            <person name="Zhang M."/>
            <person name="Coutinho P.M."/>
            <person name="Kenerley C.M."/>
            <person name="Monte E."/>
            <person name="Baker S.E."/>
            <person name="Grigoriev I.V."/>
        </authorList>
    </citation>
    <scope>NUCLEOTIDE SEQUENCE [LARGE SCALE GENOMIC DNA]</scope>
    <source>
        <strain evidence="3">Gv29-8 / FGSC 10586</strain>
    </source>
</reference>
<dbReference type="AlphaFoldDB" id="G9MXG6"/>
<dbReference type="PANTHER" id="PTHR35391:SF7">
    <property type="entry name" value="C2H2-TYPE DOMAIN-CONTAINING PROTEIN"/>
    <property type="match status" value="1"/>
</dbReference>
<dbReference type="RefSeq" id="XP_013955059.1">
    <property type="nucleotide sequence ID" value="XM_014099584.1"/>
</dbReference>
<dbReference type="OrthoDB" id="3045089at2759"/>
<evidence type="ECO:0000313" key="3">
    <source>
        <dbReference type="Proteomes" id="UP000007115"/>
    </source>
</evidence>
<dbReference type="EMBL" id="ABDF02000077">
    <property type="protein sequence ID" value="EHK20864.1"/>
    <property type="molecule type" value="Genomic_DNA"/>
</dbReference>
<dbReference type="Pfam" id="PF26082">
    <property type="entry name" value="zf-C2H2_AcuF"/>
    <property type="match status" value="1"/>
</dbReference>
<sequence>MTGRIASAVDLCRESFEEASKVLRAYERNNSINERVKHESDRFQSWTKQNGAHKLNMGSLDEKLRDSAHLRDVVIDCLEHLASTLMRISQLASSSLHEQDSILKQYAGGSVEATRNSVEISDAEFSDEELLKDTDQVEMLCRSIAHTTTNLTKLSVTFHNPVPIDRYRKAAKVDIYDFEKRDREYVDSVFPILSPTLKERMVQSILSRRRFLQYCKVHHLKLAGGFVVNTETNDRSEESIKTFENYSETTASRPPDIDDFNDPEAPKQYINTDIEDLHSITSYASDTNDSSRPCLPAPPHELGVEPFPCPYCYLYISPKTTKEWRDHVASDLQPYICTFEDCRNPDELYGSRSKWFEHEQTHHRQSLACIQNQCLASFSTFQDFETHLSRDHKEAHRRPSAADGLWVSRYYYWDHGNEDEEDDNDVTPVDFIKPTSDPMENCEVAEKKNLRHNSITSPNNVDKLYRKNSWFFTRRLLDINGPAKLGSLIEDPLDPETVLVPPITDVVPLNVPQAQETNDVNLEERSTKSWSFGVSFRKILGWKIEKSTSKRHSLEVEKLERVVFSPTEEYISMLVKALPPSKKHQFRVRNRPFYVLTGVMVGKGLKFNSIMRNATSSSKNSDLDFLQTWAESQIEGRNGECFEGDGIIGYRLTKVQIRG</sequence>
<dbReference type="InParanoid" id="G9MXG6"/>
<name>G9MXG6_HYPVG</name>
<proteinExistence type="predicted"/>